<dbReference type="EMBL" id="PEWD01000067">
    <property type="protein sequence ID" value="PIU68567.1"/>
    <property type="molecule type" value="Genomic_DNA"/>
</dbReference>
<dbReference type="Gene3D" id="2.170.120.20">
    <property type="entry name" value="Ribosomal protein L25, beta domain"/>
    <property type="match status" value="1"/>
</dbReference>
<dbReference type="SUPFAM" id="SSF50715">
    <property type="entry name" value="Ribosomal protein L25-like"/>
    <property type="match status" value="1"/>
</dbReference>
<evidence type="ECO:0000259" key="7">
    <source>
        <dbReference type="Pfam" id="PF01386"/>
    </source>
</evidence>
<accession>A0A2M7AMK7</accession>
<evidence type="ECO:0000256" key="5">
    <source>
        <dbReference type="HAMAP-Rule" id="MF_01334"/>
    </source>
</evidence>
<gene>
    <name evidence="5" type="primary">rplY</name>
    <name evidence="5" type="synonym">ctc</name>
    <name evidence="9" type="ORF">COS81_03495</name>
</gene>
<evidence type="ECO:0000256" key="6">
    <source>
        <dbReference type="SAM" id="MobiDB-lite"/>
    </source>
</evidence>
<reference evidence="10" key="1">
    <citation type="submission" date="2017-09" db="EMBL/GenBank/DDBJ databases">
        <title>Depth-based differentiation of microbial function through sediment-hosted aquifers and enrichment of novel symbionts in the deep terrestrial subsurface.</title>
        <authorList>
            <person name="Probst A.J."/>
            <person name="Ladd B."/>
            <person name="Jarett J.K."/>
            <person name="Geller-Mcgrath D.E."/>
            <person name="Sieber C.M.K."/>
            <person name="Emerson J.B."/>
            <person name="Anantharaman K."/>
            <person name="Thomas B.C."/>
            <person name="Malmstrom R."/>
            <person name="Stieglmeier M."/>
            <person name="Klingl A."/>
            <person name="Woyke T."/>
            <person name="Ryan C.M."/>
            <person name="Banfield J.F."/>
        </authorList>
    </citation>
    <scope>NUCLEOTIDE SEQUENCE [LARGE SCALE GENOMIC DNA]</scope>
</reference>
<dbReference type="InterPro" id="IPR020930">
    <property type="entry name" value="Ribosomal_uL5_bac-type"/>
</dbReference>
<dbReference type="Pfam" id="PF01386">
    <property type="entry name" value="Ribosomal_L25p"/>
    <property type="match status" value="1"/>
</dbReference>
<dbReference type="Pfam" id="PF14693">
    <property type="entry name" value="Ribosomal_TL5_C"/>
    <property type="match status" value="1"/>
</dbReference>
<keyword evidence="3 5" id="KW-0689">Ribosomal protein</keyword>
<dbReference type="NCBIfam" id="TIGR00731">
    <property type="entry name" value="bL25_bact_ctc"/>
    <property type="match status" value="1"/>
</dbReference>
<keyword evidence="2 5" id="KW-0694">RNA-binding</keyword>
<dbReference type="PANTHER" id="PTHR33284:SF1">
    <property type="entry name" value="RIBOSOMAL PROTEIN L25_GLN-TRNA SYNTHETASE, ANTI-CODON-BINDING DOMAIN-CONTAINING PROTEIN"/>
    <property type="match status" value="1"/>
</dbReference>
<dbReference type="InterPro" id="IPR037121">
    <property type="entry name" value="Ribosomal_bL25_C"/>
</dbReference>
<dbReference type="GO" id="GO:0003735">
    <property type="term" value="F:structural constituent of ribosome"/>
    <property type="evidence" value="ECO:0007669"/>
    <property type="project" value="InterPro"/>
</dbReference>
<feature type="domain" description="Large ribosomal subunit protein bL25 beta" evidence="8">
    <location>
        <begin position="100"/>
        <end position="184"/>
    </location>
</feature>
<proteinExistence type="inferred from homology"/>
<dbReference type="Proteomes" id="UP000229916">
    <property type="component" value="Unassembled WGS sequence"/>
</dbReference>
<dbReference type="InterPro" id="IPR001021">
    <property type="entry name" value="Ribosomal_bL25_long"/>
</dbReference>
<feature type="domain" description="Large ribosomal subunit protein bL25 L25" evidence="7">
    <location>
        <begin position="6"/>
        <end position="92"/>
    </location>
</feature>
<dbReference type="GO" id="GO:0022625">
    <property type="term" value="C:cytosolic large ribosomal subunit"/>
    <property type="evidence" value="ECO:0007669"/>
    <property type="project" value="TreeGrafter"/>
</dbReference>
<evidence type="ECO:0000256" key="1">
    <source>
        <dbReference type="ARBA" id="ARBA00022730"/>
    </source>
</evidence>
<protein>
    <recommendedName>
        <fullName evidence="5">Large ribosomal subunit protein bL25</fullName>
    </recommendedName>
    <alternativeName>
        <fullName evidence="5">General stress protein CTC</fullName>
    </alternativeName>
</protein>
<evidence type="ECO:0000313" key="10">
    <source>
        <dbReference type="Proteomes" id="UP000229916"/>
    </source>
</evidence>
<comment type="caution">
    <text evidence="9">The sequence shown here is derived from an EMBL/GenBank/DDBJ whole genome shotgun (WGS) entry which is preliminary data.</text>
</comment>
<keyword evidence="1 5" id="KW-0699">rRNA-binding</keyword>
<evidence type="ECO:0000256" key="3">
    <source>
        <dbReference type="ARBA" id="ARBA00022980"/>
    </source>
</evidence>
<dbReference type="CDD" id="cd00495">
    <property type="entry name" value="Ribosomal_L25_TL5_CTC"/>
    <property type="match status" value="1"/>
</dbReference>
<organism evidence="9 10">
    <name type="scientific">candidate division WWE3 bacterium CG06_land_8_20_14_3_00_42_16</name>
    <dbReference type="NCBI Taxonomy" id="1975083"/>
    <lineage>
        <taxon>Bacteria</taxon>
        <taxon>Katanobacteria</taxon>
    </lineage>
</organism>
<dbReference type="GO" id="GO:0006412">
    <property type="term" value="P:translation"/>
    <property type="evidence" value="ECO:0007669"/>
    <property type="project" value="UniProtKB-UniRule"/>
</dbReference>
<dbReference type="PANTHER" id="PTHR33284">
    <property type="entry name" value="RIBOSOMAL PROTEIN L25/GLN-TRNA SYNTHETASE, ANTI-CODON-BINDING DOMAIN-CONTAINING PROTEIN"/>
    <property type="match status" value="1"/>
</dbReference>
<comment type="subunit">
    <text evidence="5">Part of the 50S ribosomal subunit; part of the 5S rRNA/L5/L18/L25 subcomplex. Contacts the 5S rRNA. Binds to the 5S rRNA independently of L5 and L18.</text>
</comment>
<dbReference type="InterPro" id="IPR020056">
    <property type="entry name" value="Rbsml_bL25/Gln-tRNA_synth_N"/>
</dbReference>
<dbReference type="Gene3D" id="2.40.240.10">
    <property type="entry name" value="Ribosomal Protein L25, Chain P"/>
    <property type="match status" value="1"/>
</dbReference>
<sequence length="226" mass="25195">MEKLKLKVEKRELVGKKAKRLRRENWVLGNIYGKGMASIPVAIHDSEFKKIYQQSGETNLIEVEVGGEKARPVLIKDVQLDVVSSQPLHVDFHQVDLKEKITTTVPLEIVGESTAVEQNIGILLNLVNEIEVECLPEDIPNSIRVDISSLTGLNQAIFIKDLPVPPQVDIKTPLEEMVCKIEEPVIKEEVEEVKPAEVEGEAVAEGEEGKEAGETEETAEEEKKEK</sequence>
<evidence type="ECO:0000259" key="8">
    <source>
        <dbReference type="Pfam" id="PF14693"/>
    </source>
</evidence>
<name>A0A2M7AMK7_UNCKA</name>
<evidence type="ECO:0000313" key="9">
    <source>
        <dbReference type="EMBL" id="PIU68567.1"/>
    </source>
</evidence>
<dbReference type="InterPro" id="IPR020057">
    <property type="entry name" value="Ribosomal_bL25_b-dom"/>
</dbReference>
<dbReference type="InterPro" id="IPR011035">
    <property type="entry name" value="Ribosomal_bL25/Gln-tRNA_synth"/>
</dbReference>
<evidence type="ECO:0000256" key="4">
    <source>
        <dbReference type="ARBA" id="ARBA00023274"/>
    </source>
</evidence>
<dbReference type="InterPro" id="IPR029751">
    <property type="entry name" value="Ribosomal_L25_dom"/>
</dbReference>
<comment type="similarity">
    <text evidence="5">Belongs to the bacterial ribosomal protein bL25 family. CTC subfamily.</text>
</comment>
<evidence type="ECO:0000256" key="2">
    <source>
        <dbReference type="ARBA" id="ARBA00022884"/>
    </source>
</evidence>
<dbReference type="HAMAP" id="MF_01334">
    <property type="entry name" value="Ribosomal_bL25_CTC"/>
    <property type="match status" value="1"/>
</dbReference>
<dbReference type="AlphaFoldDB" id="A0A2M7AMK7"/>
<keyword evidence="4 5" id="KW-0687">Ribonucleoprotein</keyword>
<comment type="function">
    <text evidence="5">This is one of the proteins that binds to the 5S RNA in the ribosome where it forms part of the central protuberance.</text>
</comment>
<dbReference type="GO" id="GO:0008097">
    <property type="term" value="F:5S rRNA binding"/>
    <property type="evidence" value="ECO:0007669"/>
    <property type="project" value="InterPro"/>
</dbReference>
<feature type="region of interest" description="Disordered" evidence="6">
    <location>
        <begin position="191"/>
        <end position="226"/>
    </location>
</feature>